<accession>A0A645AN53</accession>
<gene>
    <name evidence="1" type="ORF">SDC9_101451</name>
</gene>
<organism evidence="1">
    <name type="scientific">bioreactor metagenome</name>
    <dbReference type="NCBI Taxonomy" id="1076179"/>
    <lineage>
        <taxon>unclassified sequences</taxon>
        <taxon>metagenomes</taxon>
        <taxon>ecological metagenomes</taxon>
    </lineage>
</organism>
<protein>
    <submittedName>
        <fullName evidence="1">Uncharacterized protein</fullName>
    </submittedName>
</protein>
<evidence type="ECO:0000313" key="1">
    <source>
        <dbReference type="EMBL" id="MPM54672.1"/>
    </source>
</evidence>
<proteinExistence type="predicted"/>
<comment type="caution">
    <text evidence="1">The sequence shown here is derived from an EMBL/GenBank/DDBJ whole genome shotgun (WGS) entry which is preliminary data.</text>
</comment>
<name>A0A645AN53_9ZZZZ</name>
<sequence length="254" mass="28140">MAVYLANTGLEILLKDGSLDQKQMLAWFEDAVRIPTSYGFYATKVLDSGLTLVYRVLAKGADMEITGLDMHMSGRCLWSAKPLVRIGETEALSITLLMTNPSERSAFIATLVHAATLDHIDEDSILNLQVCAFPQALDAFDSRQAYEDVTDEKGRLEDKKILPFNYIMARDESLSDEDHQKFAKQEQMVLLCGPVLAVQQRVHGFRDTQCMVATIATEMGHLDLVYSAKQLAKPLQKGSYVVASCVISADVLTD</sequence>
<dbReference type="AlphaFoldDB" id="A0A645AN53"/>
<reference evidence="1" key="1">
    <citation type="submission" date="2019-08" db="EMBL/GenBank/DDBJ databases">
        <authorList>
            <person name="Kucharzyk K."/>
            <person name="Murdoch R.W."/>
            <person name="Higgins S."/>
            <person name="Loffler F."/>
        </authorList>
    </citation>
    <scope>NUCLEOTIDE SEQUENCE</scope>
</reference>
<dbReference type="EMBL" id="VSSQ01014910">
    <property type="protein sequence ID" value="MPM54672.1"/>
    <property type="molecule type" value="Genomic_DNA"/>
</dbReference>